<dbReference type="GO" id="GO:0016491">
    <property type="term" value="F:oxidoreductase activity"/>
    <property type="evidence" value="ECO:0007669"/>
    <property type="project" value="UniProtKB-KW"/>
</dbReference>
<evidence type="ECO:0000256" key="1">
    <source>
        <dbReference type="ARBA" id="ARBA00023002"/>
    </source>
</evidence>
<reference evidence="2" key="1">
    <citation type="submission" date="2021-03" db="EMBL/GenBank/DDBJ databases">
        <title>Revisited historic fungal species revealed as producer of novel bioactive compounds through whole genome sequencing and comparative genomics.</title>
        <authorList>
            <person name="Vignolle G.A."/>
            <person name="Hochenegger N."/>
            <person name="Mach R.L."/>
            <person name="Mach-Aigner A.R."/>
            <person name="Javad Rahimi M."/>
            <person name="Salim K.A."/>
            <person name="Chan C.M."/>
            <person name="Lim L.B.L."/>
            <person name="Cai F."/>
            <person name="Druzhinina I.S."/>
            <person name="U'Ren J.M."/>
            <person name="Derntl C."/>
        </authorList>
    </citation>
    <scope>NUCLEOTIDE SEQUENCE</scope>
    <source>
        <strain evidence="2">TUCIM 5799</strain>
    </source>
</reference>
<comment type="caution">
    <text evidence="2">The sequence shown here is derived from an EMBL/GenBank/DDBJ whole genome shotgun (WGS) entry which is preliminary data.</text>
</comment>
<gene>
    <name evidence="2" type="ORF">JX265_010639</name>
</gene>
<dbReference type="Proteomes" id="UP000829685">
    <property type="component" value="Unassembled WGS sequence"/>
</dbReference>
<dbReference type="Pfam" id="PF00106">
    <property type="entry name" value="adh_short"/>
    <property type="match status" value="1"/>
</dbReference>
<proteinExistence type="predicted"/>
<dbReference type="Gene3D" id="3.40.50.720">
    <property type="entry name" value="NAD(P)-binding Rossmann-like Domain"/>
    <property type="match status" value="1"/>
</dbReference>
<dbReference type="PRINTS" id="PR00081">
    <property type="entry name" value="GDHRDH"/>
</dbReference>
<keyword evidence="3" id="KW-1185">Reference proteome</keyword>
<organism evidence="2 3">
    <name type="scientific">Neoarthrinium moseri</name>
    <dbReference type="NCBI Taxonomy" id="1658444"/>
    <lineage>
        <taxon>Eukaryota</taxon>
        <taxon>Fungi</taxon>
        <taxon>Dikarya</taxon>
        <taxon>Ascomycota</taxon>
        <taxon>Pezizomycotina</taxon>
        <taxon>Sordariomycetes</taxon>
        <taxon>Xylariomycetidae</taxon>
        <taxon>Amphisphaeriales</taxon>
        <taxon>Apiosporaceae</taxon>
        <taxon>Neoarthrinium</taxon>
    </lineage>
</organism>
<keyword evidence="1" id="KW-0560">Oxidoreductase</keyword>
<dbReference type="AlphaFoldDB" id="A0A9P9WEA9"/>
<sequence>MSAKLEKEASYQASQRYAVWRQMFVRVPPIPAGVDLAGKTVLVTGSNIGLGLECARQFLKLGASLLIMAVRSLERGHTAASGLRSEFPSAKIEVWPLDLTSFRSVEAFAARCESELDHLHVAVLNAGMGKEKFERVKEGKRREMTIQVNYLATALLALLLLPKMKTSASTLESPPATTSPSRLTIISSDASLNVKLEDPGNSGILDSIDRPESFVAYPQYSITKLLITMFTAKLAETVDPQEVIVNCANPAATKGTGFLRDVESVMVKLMFRLLFQIIGRELVDAARIYVHSSLVLDKESHGAFTDWLIRPWPLMMYTDLGRKLGDKLWEETLEELRFATASEALKNIKQ</sequence>
<name>A0A9P9WEA9_9PEZI</name>
<dbReference type="SUPFAM" id="SSF51735">
    <property type="entry name" value="NAD(P)-binding Rossmann-fold domains"/>
    <property type="match status" value="1"/>
</dbReference>
<dbReference type="EMBL" id="JAFIMR010000035">
    <property type="protein sequence ID" value="KAI1859162.1"/>
    <property type="molecule type" value="Genomic_DNA"/>
</dbReference>
<dbReference type="InterPro" id="IPR002347">
    <property type="entry name" value="SDR_fam"/>
</dbReference>
<evidence type="ECO:0000313" key="2">
    <source>
        <dbReference type="EMBL" id="KAI1859162.1"/>
    </source>
</evidence>
<accession>A0A9P9WEA9</accession>
<dbReference type="PANTHER" id="PTHR43157">
    <property type="entry name" value="PHOSPHATIDYLINOSITOL-GLYCAN BIOSYNTHESIS CLASS F PROTEIN-RELATED"/>
    <property type="match status" value="1"/>
</dbReference>
<evidence type="ECO:0000313" key="3">
    <source>
        <dbReference type="Proteomes" id="UP000829685"/>
    </source>
</evidence>
<dbReference type="InterPro" id="IPR036291">
    <property type="entry name" value="NAD(P)-bd_dom_sf"/>
</dbReference>
<protein>
    <submittedName>
        <fullName evidence="2">Uncharacterized protein</fullName>
    </submittedName>
</protein>
<dbReference type="PANTHER" id="PTHR43157:SF35">
    <property type="entry name" value="DEHYDROGENASE_REDUCTASE FAMILY PROTEIN, PUTATIVE-RELATED"/>
    <property type="match status" value="1"/>
</dbReference>